<reference evidence="2 3" key="1">
    <citation type="submission" date="2023-09" db="EMBL/GenBank/DDBJ databases">
        <authorList>
            <person name="Rey-Velasco X."/>
        </authorList>
    </citation>
    <scope>NUCLEOTIDE SEQUENCE [LARGE SCALE GENOMIC DNA]</scope>
    <source>
        <strain evidence="2 3">W335</strain>
    </source>
</reference>
<feature type="region of interest" description="Disordered" evidence="1">
    <location>
        <begin position="1"/>
        <end position="21"/>
    </location>
</feature>
<organism evidence="2 3">
    <name type="scientific">Spectribacter hydrogenoxidans</name>
    <dbReference type="NCBI Taxonomy" id="3075608"/>
    <lineage>
        <taxon>Bacteria</taxon>
        <taxon>Pseudomonadati</taxon>
        <taxon>Pseudomonadota</taxon>
        <taxon>Gammaproteobacteria</taxon>
        <taxon>Salinisphaerales</taxon>
        <taxon>Salinisphaeraceae</taxon>
        <taxon>Spectribacter</taxon>
    </lineage>
</organism>
<comment type="caution">
    <text evidence="2">The sequence shown here is derived from an EMBL/GenBank/DDBJ whole genome shotgun (WGS) entry which is preliminary data.</text>
</comment>
<dbReference type="RefSeq" id="WP_311652009.1">
    <property type="nucleotide sequence ID" value="NZ_JAVRIB010000004.1"/>
</dbReference>
<sequence length="62" mass="6854">MGNRQRSGCGTGRRDDIQPTALRADHTGVVCMADDRVFECVRRGQQLHRQQGGNKQSQGEAL</sequence>
<accession>A0ABU3BY87</accession>
<evidence type="ECO:0000313" key="2">
    <source>
        <dbReference type="EMBL" id="MDT0634248.1"/>
    </source>
</evidence>
<evidence type="ECO:0000313" key="3">
    <source>
        <dbReference type="Proteomes" id="UP001251857"/>
    </source>
</evidence>
<dbReference type="EMBL" id="JAVRIB010000004">
    <property type="protein sequence ID" value="MDT0634248.1"/>
    <property type="molecule type" value="Genomic_DNA"/>
</dbReference>
<dbReference type="Proteomes" id="UP001251857">
    <property type="component" value="Unassembled WGS sequence"/>
</dbReference>
<evidence type="ECO:0000256" key="1">
    <source>
        <dbReference type="SAM" id="MobiDB-lite"/>
    </source>
</evidence>
<protein>
    <submittedName>
        <fullName evidence="2">Uncharacterized protein</fullName>
    </submittedName>
</protein>
<gene>
    <name evidence="2" type="ORF">RM532_04695</name>
</gene>
<proteinExistence type="predicted"/>
<name>A0ABU3BY87_9GAMM</name>
<keyword evidence="3" id="KW-1185">Reference proteome</keyword>